<keyword evidence="1 2" id="KW-0808">Transferase</keyword>
<accession>A0ABT1RMW8</accession>
<dbReference type="InterPro" id="IPR036424">
    <property type="entry name" value="UPP_synth-like_sf"/>
</dbReference>
<evidence type="ECO:0000256" key="2">
    <source>
        <dbReference type="HAMAP-Rule" id="MF_01139"/>
    </source>
</evidence>
<dbReference type="EC" id="2.5.1.-" evidence="2"/>
<dbReference type="GO" id="GO:0016740">
    <property type="term" value="F:transferase activity"/>
    <property type="evidence" value="ECO:0007669"/>
    <property type="project" value="UniProtKB-KW"/>
</dbReference>
<evidence type="ECO:0000256" key="1">
    <source>
        <dbReference type="ARBA" id="ARBA00022679"/>
    </source>
</evidence>
<feature type="binding site" evidence="2">
    <location>
        <position position="33"/>
    </location>
    <ligand>
        <name>substrate</name>
    </ligand>
</feature>
<feature type="binding site" evidence="2">
    <location>
        <begin position="61"/>
        <end position="63"/>
    </location>
    <ligand>
        <name>substrate</name>
    </ligand>
</feature>
<sequence>MLDKERMPVHVAIIMDGNGRWAKQKNLPRVMGHNAGMKAMKKIVDHSDKLGIKYLTVYAFSTENWKRSLAEVSGIFKLLVAYVNSDLKGLIENNVRVKVLGDYSQIPEDAKKSLEKTLEATKNNTGLQFNIALNYGGRDEIRRAVRAIGQEIKEGRLEPEAITEETISDRLFTGKYEADSPDPELVIRTSGEMRLSNYLLWQTAYSELVFSDVLWPDFSPAEYEKAIEEYQSRDRRFGGR</sequence>
<feature type="binding site" evidence="2">
    <location>
        <position position="188"/>
    </location>
    <ligand>
        <name>substrate</name>
    </ligand>
</feature>
<dbReference type="PANTHER" id="PTHR10291">
    <property type="entry name" value="DEHYDRODOLICHYL DIPHOSPHATE SYNTHASE FAMILY MEMBER"/>
    <property type="match status" value="1"/>
</dbReference>
<gene>
    <name evidence="3" type="ORF">NE619_07295</name>
</gene>
<comment type="function">
    <text evidence="2">Catalyzes the condensation of isopentenyl diphosphate (IPP) with allylic pyrophosphates generating different type of terpenoids.</text>
</comment>
<feature type="binding site" evidence="2">
    <location>
        <position position="207"/>
    </location>
    <ligand>
        <name>Mg(2+)</name>
        <dbReference type="ChEBI" id="CHEBI:18420"/>
    </ligand>
</feature>
<dbReference type="InterPro" id="IPR001441">
    <property type="entry name" value="UPP_synth-like"/>
</dbReference>
<feature type="binding site" evidence="2">
    <location>
        <position position="21"/>
    </location>
    <ligand>
        <name>substrate</name>
    </ligand>
</feature>
<keyword evidence="2" id="KW-0460">Magnesium</keyword>
<feature type="binding site" evidence="2">
    <location>
        <position position="29"/>
    </location>
    <ligand>
        <name>substrate</name>
    </ligand>
</feature>
<dbReference type="NCBIfam" id="NF011405">
    <property type="entry name" value="PRK14830.1"/>
    <property type="match status" value="1"/>
</dbReference>
<protein>
    <recommendedName>
        <fullName evidence="2">Isoprenyl transferase</fullName>
        <ecNumber evidence="2">2.5.1.-</ecNumber>
    </recommendedName>
</protein>
<dbReference type="PROSITE" id="PS01066">
    <property type="entry name" value="UPP_SYNTHASE"/>
    <property type="match status" value="1"/>
</dbReference>
<feature type="binding site" evidence="2">
    <location>
        <begin position="17"/>
        <end position="20"/>
    </location>
    <ligand>
        <name>substrate</name>
    </ligand>
</feature>
<feature type="active site" evidence="2">
    <location>
        <position position="16"/>
    </location>
</feature>
<dbReference type="CDD" id="cd00475">
    <property type="entry name" value="Cis_IPPS"/>
    <property type="match status" value="1"/>
</dbReference>
<dbReference type="Gene3D" id="3.40.1180.10">
    <property type="entry name" value="Decaprenyl diphosphate synthase-like"/>
    <property type="match status" value="1"/>
</dbReference>
<comment type="cofactor">
    <cofactor evidence="2">
        <name>Mg(2+)</name>
        <dbReference type="ChEBI" id="CHEBI:18420"/>
    </cofactor>
    <text evidence="2">Binds 2 magnesium ions per subunit.</text>
</comment>
<comment type="similarity">
    <text evidence="2">Belongs to the UPP synthase family.</text>
</comment>
<reference evidence="3 4" key="1">
    <citation type="submission" date="2022-06" db="EMBL/GenBank/DDBJ databases">
        <title>Isolation of gut microbiota from human fecal samples.</title>
        <authorList>
            <person name="Pamer E.G."/>
            <person name="Barat B."/>
            <person name="Waligurski E."/>
            <person name="Medina S."/>
            <person name="Paddock L."/>
            <person name="Mostad J."/>
        </authorList>
    </citation>
    <scope>NUCLEOTIDE SEQUENCE [LARGE SCALE GENOMIC DNA]</scope>
    <source>
        <strain evidence="3 4">SL.3.17</strain>
    </source>
</reference>
<dbReference type="HAMAP" id="MF_01139">
    <property type="entry name" value="ISPT"/>
    <property type="match status" value="1"/>
</dbReference>
<feature type="binding site" evidence="2">
    <location>
        <position position="65"/>
    </location>
    <ligand>
        <name>substrate</name>
    </ligand>
</feature>
<comment type="caution">
    <text evidence="3">The sequence shown here is derived from an EMBL/GenBank/DDBJ whole genome shotgun (WGS) entry which is preliminary data.</text>
</comment>
<feature type="binding site" evidence="2">
    <location>
        <begin position="194"/>
        <end position="196"/>
    </location>
    <ligand>
        <name>substrate</name>
    </ligand>
</feature>
<dbReference type="EMBL" id="JANFXK010000006">
    <property type="protein sequence ID" value="MCQ4636530.1"/>
    <property type="molecule type" value="Genomic_DNA"/>
</dbReference>
<comment type="subunit">
    <text evidence="2">Homodimer.</text>
</comment>
<name>A0ABT1RMW8_9FIRM</name>
<dbReference type="Proteomes" id="UP001524502">
    <property type="component" value="Unassembled WGS sequence"/>
</dbReference>
<keyword evidence="4" id="KW-1185">Reference proteome</keyword>
<organism evidence="3 4">
    <name type="scientific">Anaerovorax odorimutans</name>
    <dbReference type="NCBI Taxonomy" id="109327"/>
    <lineage>
        <taxon>Bacteria</taxon>
        <taxon>Bacillati</taxon>
        <taxon>Bacillota</taxon>
        <taxon>Clostridia</taxon>
        <taxon>Peptostreptococcales</taxon>
        <taxon>Anaerovoracaceae</taxon>
        <taxon>Anaerovorax</taxon>
    </lineage>
</organism>
<feature type="active site" description="Proton acceptor" evidence="2">
    <location>
        <position position="64"/>
    </location>
</feature>
<evidence type="ECO:0000313" key="3">
    <source>
        <dbReference type="EMBL" id="MCQ4636530.1"/>
    </source>
</evidence>
<dbReference type="NCBIfam" id="TIGR00055">
    <property type="entry name" value="uppS"/>
    <property type="match status" value="1"/>
</dbReference>
<feature type="binding site" evidence="2">
    <location>
        <position position="67"/>
    </location>
    <ligand>
        <name>substrate</name>
    </ligand>
</feature>
<keyword evidence="2" id="KW-0479">Metal-binding</keyword>
<dbReference type="RefSeq" id="WP_256131725.1">
    <property type="nucleotide sequence ID" value="NZ_JANFXK010000006.1"/>
</dbReference>
<feature type="binding site" evidence="2">
    <location>
        <position position="16"/>
    </location>
    <ligand>
        <name>Mg(2+)</name>
        <dbReference type="ChEBI" id="CHEBI:18420"/>
    </ligand>
</feature>
<evidence type="ECO:0000313" key="4">
    <source>
        <dbReference type="Proteomes" id="UP001524502"/>
    </source>
</evidence>
<dbReference type="InterPro" id="IPR018520">
    <property type="entry name" value="UPP_synth-like_CS"/>
</dbReference>
<dbReference type="SUPFAM" id="SSF64005">
    <property type="entry name" value="Undecaprenyl diphosphate synthase"/>
    <property type="match status" value="1"/>
</dbReference>
<dbReference type="Pfam" id="PF01255">
    <property type="entry name" value="Prenyltransf"/>
    <property type="match status" value="1"/>
</dbReference>
<dbReference type="PANTHER" id="PTHR10291:SF0">
    <property type="entry name" value="DEHYDRODOLICHYL DIPHOSPHATE SYNTHASE 2"/>
    <property type="match status" value="1"/>
</dbReference>
<proteinExistence type="inferred from homology"/>